<dbReference type="VEuPathDB" id="FungiDB:BO97DRAFT_394676"/>
<keyword evidence="2" id="KW-0285">Flavoprotein</keyword>
<dbReference type="STRING" id="1450537.A0A395HQT4"/>
<dbReference type="GO" id="GO:0004497">
    <property type="term" value="F:monooxygenase activity"/>
    <property type="evidence" value="ECO:0007669"/>
    <property type="project" value="UniProtKB-KW"/>
</dbReference>
<feature type="region of interest" description="Disordered" evidence="6">
    <location>
        <begin position="39"/>
        <end position="66"/>
    </location>
</feature>
<evidence type="ECO:0000313" key="9">
    <source>
        <dbReference type="Proteomes" id="UP000248961"/>
    </source>
</evidence>
<dbReference type="InterPro" id="IPR002938">
    <property type="entry name" value="FAD-bd"/>
</dbReference>
<keyword evidence="9" id="KW-1185">Reference proteome</keyword>
<evidence type="ECO:0000256" key="1">
    <source>
        <dbReference type="ARBA" id="ARBA00007992"/>
    </source>
</evidence>
<accession>A0A395HQT4</accession>
<dbReference type="GeneID" id="37198282"/>
<keyword evidence="5" id="KW-0503">Monooxygenase</keyword>
<dbReference type="PRINTS" id="PR00420">
    <property type="entry name" value="RNGMNOXGNASE"/>
</dbReference>
<dbReference type="EMBL" id="KZ824297">
    <property type="protein sequence ID" value="RAL10177.1"/>
    <property type="molecule type" value="Genomic_DNA"/>
</dbReference>
<proteinExistence type="inferred from homology"/>
<dbReference type="InterPro" id="IPR050493">
    <property type="entry name" value="FAD-dep_Monooxygenase_BioMet"/>
</dbReference>
<dbReference type="PANTHER" id="PTHR13789:SF309">
    <property type="entry name" value="PUTATIVE (AFU_ORTHOLOGUE AFUA_6G14510)-RELATED"/>
    <property type="match status" value="1"/>
</dbReference>
<dbReference type="GO" id="GO:0071949">
    <property type="term" value="F:FAD binding"/>
    <property type="evidence" value="ECO:0007669"/>
    <property type="project" value="InterPro"/>
</dbReference>
<evidence type="ECO:0000256" key="5">
    <source>
        <dbReference type="ARBA" id="ARBA00023033"/>
    </source>
</evidence>
<evidence type="ECO:0000259" key="7">
    <source>
        <dbReference type="Pfam" id="PF01494"/>
    </source>
</evidence>
<feature type="compositionally biased region" description="Polar residues" evidence="6">
    <location>
        <begin position="43"/>
        <end position="54"/>
    </location>
</feature>
<dbReference type="PANTHER" id="PTHR13789">
    <property type="entry name" value="MONOOXYGENASE"/>
    <property type="match status" value="1"/>
</dbReference>
<keyword evidence="3" id="KW-0274">FAD</keyword>
<dbReference type="Proteomes" id="UP000248961">
    <property type="component" value="Unassembled WGS sequence"/>
</dbReference>
<name>A0A395HQT4_ASPHC</name>
<keyword evidence="4" id="KW-0560">Oxidoreductase</keyword>
<gene>
    <name evidence="8" type="ORF">BO97DRAFT_394676</name>
</gene>
<dbReference type="SUPFAM" id="SSF51905">
    <property type="entry name" value="FAD/NAD(P)-binding domain"/>
    <property type="match status" value="1"/>
</dbReference>
<comment type="similarity">
    <text evidence="1">Belongs to the paxM FAD-dependent monooxygenase family.</text>
</comment>
<organism evidence="8 9">
    <name type="scientific">Aspergillus homomorphus (strain CBS 101889)</name>
    <dbReference type="NCBI Taxonomy" id="1450537"/>
    <lineage>
        <taxon>Eukaryota</taxon>
        <taxon>Fungi</taxon>
        <taxon>Dikarya</taxon>
        <taxon>Ascomycota</taxon>
        <taxon>Pezizomycotina</taxon>
        <taxon>Eurotiomycetes</taxon>
        <taxon>Eurotiomycetidae</taxon>
        <taxon>Eurotiales</taxon>
        <taxon>Aspergillaceae</taxon>
        <taxon>Aspergillus</taxon>
        <taxon>Aspergillus subgen. Circumdati</taxon>
    </lineage>
</organism>
<dbReference type="RefSeq" id="XP_025549331.1">
    <property type="nucleotide sequence ID" value="XM_025693993.1"/>
</dbReference>
<reference evidence="8 9" key="1">
    <citation type="submission" date="2018-02" db="EMBL/GenBank/DDBJ databases">
        <title>The genomes of Aspergillus section Nigri reveals drivers in fungal speciation.</title>
        <authorList>
            <consortium name="DOE Joint Genome Institute"/>
            <person name="Vesth T.C."/>
            <person name="Nybo J."/>
            <person name="Theobald S."/>
            <person name="Brandl J."/>
            <person name="Frisvad J.C."/>
            <person name="Nielsen K.F."/>
            <person name="Lyhne E.K."/>
            <person name="Kogle M.E."/>
            <person name="Kuo A."/>
            <person name="Riley R."/>
            <person name="Clum A."/>
            <person name="Nolan M."/>
            <person name="Lipzen A."/>
            <person name="Salamov A."/>
            <person name="Henrissat B."/>
            <person name="Wiebenga A."/>
            <person name="De vries R.P."/>
            <person name="Grigoriev I.V."/>
            <person name="Mortensen U.H."/>
            <person name="Andersen M.R."/>
            <person name="Baker S.E."/>
        </authorList>
    </citation>
    <scope>NUCLEOTIDE SEQUENCE [LARGE SCALE GENOMIC DNA]</scope>
    <source>
        <strain evidence="8 9">CBS 101889</strain>
    </source>
</reference>
<dbReference type="AlphaFoldDB" id="A0A395HQT4"/>
<evidence type="ECO:0000256" key="3">
    <source>
        <dbReference type="ARBA" id="ARBA00022827"/>
    </source>
</evidence>
<sequence length="492" mass="53499">MKIVIVGGGIAGLTTYLALQKHLPRPPAPAADHEYRIYEPYNTPHNSSSDEQPQSTTHSSTLTVGGGLGVGPNGLHVLHRLNEDLLHDIVRSGYIVDHSNLKSKHGHLLLRLPTSGTGGQQTQHEPMHMLAISRHALWSSLRRAVPDSVLTTKRVSHIATDASSQNLISFTDNSNPEPADLVIGADGLKSTVKHALLPDTEPQCDAHAPHYEGLVGVGGFLTPPKTVRNLIEPGSMNFLFSGNGFFGYFWAESAPADPQRDSPSHVAQPGDTLAWWATYAIDPCPSDAELKRMDPDTLTARLRERYSGWSDPVVCALLQGIRVQSVWPTWTAAPLASWARDSIILVGDAAHALPSTSGQGASQALEDAEALGLLLRGFLERGYQGLEVEDGGGEIVGVGAVERRAVMLAGREYDAMRRPRVEAILRRARRMQDSKRDMGVVREYIMYVGLWVMGFFPGVFERGLDEAYEYDLPGHVERVLEESSGFGGCGEA</sequence>
<evidence type="ECO:0000313" key="8">
    <source>
        <dbReference type="EMBL" id="RAL10177.1"/>
    </source>
</evidence>
<evidence type="ECO:0000256" key="6">
    <source>
        <dbReference type="SAM" id="MobiDB-lite"/>
    </source>
</evidence>
<evidence type="ECO:0000256" key="2">
    <source>
        <dbReference type="ARBA" id="ARBA00022630"/>
    </source>
</evidence>
<protein>
    <submittedName>
        <fullName evidence="8">FAD/NAD(P)-binding domain-containing protein</fullName>
    </submittedName>
</protein>
<feature type="domain" description="FAD-binding" evidence="7">
    <location>
        <begin position="179"/>
        <end position="378"/>
    </location>
</feature>
<evidence type="ECO:0000256" key="4">
    <source>
        <dbReference type="ARBA" id="ARBA00023002"/>
    </source>
</evidence>
<dbReference type="InterPro" id="IPR036188">
    <property type="entry name" value="FAD/NAD-bd_sf"/>
</dbReference>
<dbReference type="OrthoDB" id="16820at2759"/>
<dbReference type="Pfam" id="PF01494">
    <property type="entry name" value="FAD_binding_3"/>
    <property type="match status" value="1"/>
</dbReference>
<dbReference type="Gene3D" id="3.50.50.60">
    <property type="entry name" value="FAD/NAD(P)-binding domain"/>
    <property type="match status" value="1"/>
</dbReference>